<reference evidence="2 3" key="1">
    <citation type="journal article" date="2019" name="Int. J. Syst. Evol. Microbiol.">
        <title>The Global Catalogue of Microorganisms (GCM) 10K type strain sequencing project: providing services to taxonomists for standard genome sequencing and annotation.</title>
        <authorList>
            <consortium name="The Broad Institute Genomics Platform"/>
            <consortium name="The Broad Institute Genome Sequencing Center for Infectious Disease"/>
            <person name="Wu L."/>
            <person name="Ma J."/>
        </authorList>
    </citation>
    <scope>NUCLEOTIDE SEQUENCE [LARGE SCALE GENOMIC DNA]</scope>
    <source>
        <strain evidence="2 3">JCM 16021</strain>
    </source>
</reference>
<dbReference type="PANTHER" id="PTHR40765">
    <property type="entry name" value="ESX-2 SECRETION SYSTEM ATPASE ECCB2"/>
    <property type="match status" value="1"/>
</dbReference>
<dbReference type="InterPro" id="IPR007795">
    <property type="entry name" value="T7SS_EccB"/>
</dbReference>
<gene>
    <name evidence="2" type="ORF">GCM10009843_36590</name>
</gene>
<dbReference type="PANTHER" id="PTHR40765:SF2">
    <property type="entry name" value="ESX-2 SECRETION SYSTEM ATPASE ECCB2"/>
    <property type="match status" value="1"/>
</dbReference>
<keyword evidence="1" id="KW-0812">Transmembrane</keyword>
<name>A0ABN2YVV8_9ACTN</name>
<accession>A0ABN2YVV8</accession>
<keyword evidence="1" id="KW-1133">Transmembrane helix</keyword>
<dbReference type="InterPro" id="IPR044857">
    <property type="entry name" value="T7SS_EccB_R1"/>
</dbReference>
<dbReference type="EMBL" id="BAAAQQ010000013">
    <property type="protein sequence ID" value="GAA2132248.1"/>
    <property type="molecule type" value="Genomic_DNA"/>
</dbReference>
<dbReference type="Proteomes" id="UP001500575">
    <property type="component" value="Unassembled WGS sequence"/>
</dbReference>
<dbReference type="RefSeq" id="WP_344305262.1">
    <property type="nucleotide sequence ID" value="NZ_BAAAQQ010000013.1"/>
</dbReference>
<evidence type="ECO:0000313" key="2">
    <source>
        <dbReference type="EMBL" id="GAA2132248.1"/>
    </source>
</evidence>
<keyword evidence="1" id="KW-0472">Membrane</keyword>
<dbReference type="Gene3D" id="3.30.2390.20">
    <property type="entry name" value="Type VII secretion system EccB, repeat 1 domain"/>
    <property type="match status" value="1"/>
</dbReference>
<keyword evidence="3" id="KW-1185">Reference proteome</keyword>
<sequence length="478" mass="48946">MATKRDLVEAHSFSRRRLVTAFVSGAPGGREVEPARPARVIVGGAALAVLLIAGAAIAGIFTKKTPDDWAQPGLFVSKETGAPYVITDEGPPVVVRPVINNTSAKLILGSEVEPTIIAQSAIEEEIVGSDIGILGAPASPPGAGRLIGSGWTVCTGPTTGLRLDVSEEPAVRAAAGAGSVVREGGRFYLLAQARPSGSETPSAYRYLLPRQAGARDNMLTALGLQAGAYATEVSETYLGLFPTGGDLAIGTLGLGDVGRPASYATASSGLPGDARVGDVVTHDGGALLLGPDHPVDLDEFALAVYTNLPEEPRVVAVDGSVNVERGPATYADAHWPGGLLEPVLGEQCAQLDARPGEAPRVHVAADPTGNASAADVAADTTSIRVDAGRGAYVLSGDWDEPDDPDDPDDVTDGSPFLMDAKGLAYRLVGVAADQLGYAGVAPPVVPDTWVQLFRPGVALSQDAALCPPTRDDGATSCE</sequence>
<evidence type="ECO:0000256" key="1">
    <source>
        <dbReference type="SAM" id="Phobius"/>
    </source>
</evidence>
<protein>
    <recommendedName>
        <fullName evidence="4">Type VII secretion protein EccB</fullName>
    </recommendedName>
</protein>
<evidence type="ECO:0000313" key="3">
    <source>
        <dbReference type="Proteomes" id="UP001500575"/>
    </source>
</evidence>
<proteinExistence type="predicted"/>
<evidence type="ECO:0008006" key="4">
    <source>
        <dbReference type="Google" id="ProtNLM"/>
    </source>
</evidence>
<comment type="caution">
    <text evidence="2">The sequence shown here is derived from an EMBL/GenBank/DDBJ whole genome shotgun (WGS) entry which is preliminary data.</text>
</comment>
<organism evidence="2 3">
    <name type="scientific">Nocardioides bigeumensis</name>
    <dbReference type="NCBI Taxonomy" id="433657"/>
    <lineage>
        <taxon>Bacteria</taxon>
        <taxon>Bacillati</taxon>
        <taxon>Actinomycetota</taxon>
        <taxon>Actinomycetes</taxon>
        <taxon>Propionibacteriales</taxon>
        <taxon>Nocardioidaceae</taxon>
        <taxon>Nocardioides</taxon>
    </lineage>
</organism>
<feature type="transmembrane region" description="Helical" evidence="1">
    <location>
        <begin position="40"/>
        <end position="61"/>
    </location>
</feature>
<dbReference type="Pfam" id="PF05108">
    <property type="entry name" value="T7SS_ESX1_EccB"/>
    <property type="match status" value="1"/>
</dbReference>